<organism evidence="2 3">
    <name type="scientific">Fistulifera solaris</name>
    <name type="common">Oleaginous diatom</name>
    <dbReference type="NCBI Taxonomy" id="1519565"/>
    <lineage>
        <taxon>Eukaryota</taxon>
        <taxon>Sar</taxon>
        <taxon>Stramenopiles</taxon>
        <taxon>Ochrophyta</taxon>
        <taxon>Bacillariophyta</taxon>
        <taxon>Bacillariophyceae</taxon>
        <taxon>Bacillariophycidae</taxon>
        <taxon>Naviculales</taxon>
        <taxon>Naviculaceae</taxon>
        <taxon>Fistulifera</taxon>
    </lineage>
</organism>
<dbReference type="InParanoid" id="A0A1Z5JG31"/>
<evidence type="ECO:0000256" key="1">
    <source>
        <dbReference type="SAM" id="Phobius"/>
    </source>
</evidence>
<comment type="caution">
    <text evidence="2">The sequence shown here is derived from an EMBL/GenBank/DDBJ whole genome shotgun (WGS) entry which is preliminary data.</text>
</comment>
<proteinExistence type="predicted"/>
<keyword evidence="1" id="KW-1133">Transmembrane helix</keyword>
<keyword evidence="1" id="KW-0472">Membrane</keyword>
<feature type="transmembrane region" description="Helical" evidence="1">
    <location>
        <begin position="63"/>
        <end position="92"/>
    </location>
</feature>
<gene>
    <name evidence="2" type="ORF">FisN_2HuN01</name>
</gene>
<name>A0A1Z5JG31_FISSO</name>
<keyword evidence="1" id="KW-0812">Transmembrane</keyword>
<dbReference type="AlphaFoldDB" id="A0A1Z5JG31"/>
<feature type="transmembrane region" description="Helical" evidence="1">
    <location>
        <begin position="462"/>
        <end position="494"/>
    </location>
</feature>
<accession>A0A1Z5JG31</accession>
<keyword evidence="3" id="KW-1185">Reference proteome</keyword>
<evidence type="ECO:0000313" key="2">
    <source>
        <dbReference type="EMBL" id="GAX12965.1"/>
    </source>
</evidence>
<dbReference type="EMBL" id="BDSP01000060">
    <property type="protein sequence ID" value="GAX12965.1"/>
    <property type="molecule type" value="Genomic_DNA"/>
</dbReference>
<sequence>MINSIKTNKTFASFVLFTCILTSPVGRIGCFFAPAEIQFALEIVSMLRNSASVQSLSESVCVFSCVCLLVLLLLSVLCIILVPACVAGLALIRFCARTVAEIALLALKSFCSTMWALFGRRASVCFVLFSANGCLYREDVLLQKNTEFPVRLETLRLTMFRPVAPVLDATGKQFDLKRKHRVIFCVSFVFVLFLMVIGVVAACGDARWIGTSAVGLYLLFAELRRSSAATKAIHYLRLGDFETSSSFALDPIRRVCEFSNKRVVWNAHFRCLLKESGLLRVRFRPDDDLLSFCFIERIGQLSAREHLTDPRHCRRRIGAMPFAPMKTKPAAESSMSSASTVLALVKVKLFEETIDTDDAVPMDWSPTPPTPVNAKRFAEESVPMEWSPTVKRWVFAEEGVPMELDSMPTSEDPVVMDLHPCTLTSPVGRIGCFFAPAKIQFALEIVSMLRNSASVQSLSESVCVFSCVCLLVLLLLSVLCIILVPACVAGLVLMRFCARTVAEIALLALKSFCSTMWALFGRRAAVCFVLFSANGCLYREDVLLQKNTEFSVRLETPSLTMFRPVAPVLDSTGKQFDLKRNRRVIFCVSFVFVLFLMVIGVVAACGDARWIGTSAVGLYLLFAELRRSSAATKAIHYLRLGDFETSSSFALDRIRLLRECRRDFMQNMQQSAPNQKVRFVKNWVRRRVRRLGRVRRRVRFAPEDKLCSFVLIKPYYEMSAEELGDCYDGRYMSNEFTNLKTQEVDWERQFEVFPSDDESVFCTQMYRMFVNHIPAFSEETFFVDEKGERCHPAHWTAFSRDILPYLRKFGHVPPGFGSWESYERHLVWYNKFYQKCITWYDYHFCGFPVEPLQLQLPQDKEDEEACLDSADVYANAADDGYGDGDSVDNQPDSFLETEAMHEHHFSVATGVIRSDPMKTAPAAESPMRFKNSTLLASVEKDPMTEMELDVEMASLDDPVDVEVDAMPSLNDAIDREVDAMGCLNKVAEPEVDAIAGSSVEIPVDIGLGAMPSFDGAIDTEVDAIPVDMGLGAMPSFDVAIDTEVDAMASSNKVAEPEVDAIAGSSVEIPVDMGLGAMPSFDDAIDTEADAMASSNKVAEPEVDAIAGSSVEIPVDMGLVAMPSFDDVIDTEADAMASSIKEAEPEVDAIAGSSVEIPVGMESAAMPALDDPVDMNEDAMPSLDHAMSKKKKSSVSCLRTRPYLERECKVVVCLRMRPYLPRQCKKNVRVLAWRANSRVAMKVGPHSLVKTPDAPSSSVIYVLNHS</sequence>
<feature type="transmembrane region" description="Helical" evidence="1">
    <location>
        <begin position="584"/>
        <end position="604"/>
    </location>
</feature>
<feature type="transmembrane region" description="Helical" evidence="1">
    <location>
        <begin position="182"/>
        <end position="200"/>
    </location>
</feature>
<protein>
    <submittedName>
        <fullName evidence="2">Uncharacterized protein</fullName>
    </submittedName>
</protein>
<evidence type="ECO:0000313" key="3">
    <source>
        <dbReference type="Proteomes" id="UP000198406"/>
    </source>
</evidence>
<dbReference type="Proteomes" id="UP000198406">
    <property type="component" value="Unassembled WGS sequence"/>
</dbReference>
<reference evidence="2 3" key="1">
    <citation type="journal article" date="2015" name="Plant Cell">
        <title>Oil accumulation by the oleaginous diatom Fistulifera solaris as revealed by the genome and transcriptome.</title>
        <authorList>
            <person name="Tanaka T."/>
            <person name="Maeda Y."/>
            <person name="Veluchamy A."/>
            <person name="Tanaka M."/>
            <person name="Abida H."/>
            <person name="Marechal E."/>
            <person name="Bowler C."/>
            <person name="Muto M."/>
            <person name="Sunaga Y."/>
            <person name="Tanaka M."/>
            <person name="Yoshino T."/>
            <person name="Taniguchi T."/>
            <person name="Fukuda Y."/>
            <person name="Nemoto M."/>
            <person name="Matsumoto M."/>
            <person name="Wong P.S."/>
            <person name="Aburatani S."/>
            <person name="Fujibuchi W."/>
        </authorList>
    </citation>
    <scope>NUCLEOTIDE SEQUENCE [LARGE SCALE GENOMIC DNA]</scope>
    <source>
        <strain evidence="2 3">JPCC DA0580</strain>
    </source>
</reference>